<proteinExistence type="predicted"/>
<organism evidence="1 2">
    <name type="scientific">Desulfofustis glycolicus DSM 9705</name>
    <dbReference type="NCBI Taxonomy" id="1121409"/>
    <lineage>
        <taxon>Bacteria</taxon>
        <taxon>Pseudomonadati</taxon>
        <taxon>Thermodesulfobacteriota</taxon>
        <taxon>Desulfobulbia</taxon>
        <taxon>Desulfobulbales</taxon>
        <taxon>Desulfocapsaceae</taxon>
        <taxon>Desulfofustis</taxon>
    </lineage>
</organism>
<reference evidence="1 2" key="1">
    <citation type="submission" date="2016-11" db="EMBL/GenBank/DDBJ databases">
        <authorList>
            <person name="Jaros S."/>
            <person name="Januszkiewicz K."/>
            <person name="Wedrychowicz H."/>
        </authorList>
    </citation>
    <scope>NUCLEOTIDE SEQUENCE [LARGE SCALE GENOMIC DNA]</scope>
    <source>
        <strain evidence="1 2">DSM 9705</strain>
    </source>
</reference>
<accession>A0A1M5VS63</accession>
<gene>
    <name evidence="1" type="ORF">SAMN02745124_01867</name>
</gene>
<dbReference type="RefSeq" id="WP_073375449.1">
    <property type="nucleotide sequence ID" value="NZ_FQXS01000009.1"/>
</dbReference>
<name>A0A1M5VS63_9BACT</name>
<dbReference type="EMBL" id="FQXS01000009">
    <property type="protein sequence ID" value="SHH78111.1"/>
    <property type="molecule type" value="Genomic_DNA"/>
</dbReference>
<sequence length="172" mass="18958">MKVAFHQIVGDEYVRRISDDGWFPGDEVTALTPVDGLVSLRRIGSDRVDVTGRMTVIVTAACDRCCRPVSSELMIELTYHCRLGRESVDGVATVAECREEDCQTLFLPEPIIDLGILLREQIYLALPARVLCCSDCRGLCQQCGTDLNDTRCSCLQDGDGGPFSVLRQVKGK</sequence>
<evidence type="ECO:0000313" key="2">
    <source>
        <dbReference type="Proteomes" id="UP000184139"/>
    </source>
</evidence>
<protein>
    <recommendedName>
        <fullName evidence="3">DUF177 domain-containing protein</fullName>
    </recommendedName>
</protein>
<dbReference type="OrthoDB" id="9790372at2"/>
<evidence type="ECO:0008006" key="3">
    <source>
        <dbReference type="Google" id="ProtNLM"/>
    </source>
</evidence>
<evidence type="ECO:0000313" key="1">
    <source>
        <dbReference type="EMBL" id="SHH78111.1"/>
    </source>
</evidence>
<dbReference type="Pfam" id="PF02620">
    <property type="entry name" value="YceD"/>
    <property type="match status" value="1"/>
</dbReference>
<dbReference type="AlphaFoldDB" id="A0A1M5VS63"/>
<dbReference type="Proteomes" id="UP000184139">
    <property type="component" value="Unassembled WGS sequence"/>
</dbReference>
<keyword evidence="2" id="KW-1185">Reference proteome</keyword>
<dbReference type="STRING" id="1121409.SAMN02745124_01867"/>
<dbReference type="InterPro" id="IPR003772">
    <property type="entry name" value="YceD"/>
</dbReference>